<dbReference type="Pfam" id="PF16697">
    <property type="entry name" value="Yop-YscD_cpl"/>
    <property type="match status" value="1"/>
</dbReference>
<dbReference type="Proteomes" id="UP000216020">
    <property type="component" value="Unassembled WGS sequence"/>
</dbReference>
<dbReference type="InterPro" id="IPR032030">
    <property type="entry name" value="YscD_cytoplasmic_dom"/>
</dbReference>
<keyword evidence="1" id="KW-1133">Transmembrane helix</keyword>
<keyword evidence="4" id="KW-1185">Reference proteome</keyword>
<dbReference type="EMBL" id="NEVM01000001">
    <property type="protein sequence ID" value="OZI37795.1"/>
    <property type="molecule type" value="Genomic_DNA"/>
</dbReference>
<dbReference type="RefSeq" id="WP_094851895.1">
    <property type="nucleotide sequence ID" value="NZ_NEVM01000001.1"/>
</dbReference>
<evidence type="ECO:0000313" key="4">
    <source>
        <dbReference type="Proteomes" id="UP000216020"/>
    </source>
</evidence>
<evidence type="ECO:0000259" key="2">
    <source>
        <dbReference type="Pfam" id="PF16697"/>
    </source>
</evidence>
<dbReference type="InterPro" id="IPR012843">
    <property type="entry name" value="YscD"/>
</dbReference>
<dbReference type="OrthoDB" id="9124756at2"/>
<evidence type="ECO:0000256" key="1">
    <source>
        <dbReference type="SAM" id="Phobius"/>
    </source>
</evidence>
<reference evidence="4" key="1">
    <citation type="submission" date="2017-05" db="EMBL/GenBank/DDBJ databases">
        <title>Complete and WGS of Bordetella genogroups.</title>
        <authorList>
            <person name="Spilker T."/>
            <person name="Lipuma J."/>
        </authorList>
    </citation>
    <scope>NUCLEOTIDE SEQUENCE [LARGE SCALE GENOMIC DNA]</scope>
    <source>
        <strain evidence="4">AU16122</strain>
    </source>
</reference>
<keyword evidence="1" id="KW-0812">Transmembrane</keyword>
<feature type="transmembrane region" description="Helical" evidence="1">
    <location>
        <begin position="160"/>
        <end position="181"/>
    </location>
</feature>
<proteinExistence type="predicted"/>
<evidence type="ECO:0000313" key="3">
    <source>
        <dbReference type="EMBL" id="OZI37795.1"/>
    </source>
</evidence>
<comment type="caution">
    <text evidence="3">The sequence shown here is derived from an EMBL/GenBank/DDBJ whole genome shotgun (WGS) entry which is preliminary data.</text>
</comment>
<dbReference type="NCBIfam" id="TIGR02500">
    <property type="entry name" value="type_III_yscD"/>
    <property type="match status" value="1"/>
</dbReference>
<accession>A0A261SKV6</accession>
<name>A0A261SKV6_9BORD</name>
<gene>
    <name evidence="3" type="ORF">CAL29_05310</name>
</gene>
<sequence length="454" mass="47882">MISADELELRILSGLHRGARAPVADAAWLGSDVDCDIVLSDPGMPARAGRIHIADRSWRFDAEPASPVPATAIAAAATEPALFALGVPLRVGPVWISVAPVAAAWPDLAGLVDRAAPGGIPGIATRAEDPAATRADAAFHADARPAGGGAPPCRKPYRRAAACAMMACIALVLAAGIRMFWTHSTANATPASPYEMELDRAARQAAAALDALALASDAQVRQQDDGPVTVTGWVRNDAEYGQLAEALSRIQPRPAIKVEIATVQIRAAQNVLKDFLIRSHVQYLGSGRLTIQGIAATAERRTAAIQTLEAKLAGVTVETHGIALLSDVTARLKYAMNAVLLPNVPIAWADDALDIDTGKLDTRQLQVLSPLVAQFNKNNFNSVRPIPPPPDAPTPETTVPFRIASVIGGPHPWLLLGCGTKLMVGGTYANYRLESISKDKIVFKGPDALVTVQR</sequence>
<feature type="domain" description="YscD cytoplasmic" evidence="2">
    <location>
        <begin position="10"/>
        <end position="98"/>
    </location>
</feature>
<keyword evidence="1" id="KW-0472">Membrane</keyword>
<protein>
    <submittedName>
        <fullName evidence="3">EscD/YscD/HrpQ family type III secretion system inner membrane ring protein</fullName>
    </submittedName>
</protein>
<dbReference type="AlphaFoldDB" id="A0A261SKV6"/>
<organism evidence="3 4">
    <name type="scientific">Bordetella genomosp. 10</name>
    <dbReference type="NCBI Taxonomy" id="1416804"/>
    <lineage>
        <taxon>Bacteria</taxon>
        <taxon>Pseudomonadati</taxon>
        <taxon>Pseudomonadota</taxon>
        <taxon>Betaproteobacteria</taxon>
        <taxon>Burkholderiales</taxon>
        <taxon>Alcaligenaceae</taxon>
        <taxon>Bordetella</taxon>
    </lineage>
</organism>